<dbReference type="InterPro" id="IPR052337">
    <property type="entry name" value="SAT4-like"/>
</dbReference>
<evidence type="ECO:0000259" key="7">
    <source>
        <dbReference type="Pfam" id="PF20684"/>
    </source>
</evidence>
<evidence type="ECO:0000313" key="9">
    <source>
        <dbReference type="Proteomes" id="UP000811619"/>
    </source>
</evidence>
<protein>
    <recommendedName>
        <fullName evidence="7">Rhodopsin domain-containing protein</fullName>
    </recommendedName>
</protein>
<keyword evidence="3 6" id="KW-1133">Transmembrane helix</keyword>
<keyword evidence="4 6" id="KW-0472">Membrane</keyword>
<evidence type="ECO:0000256" key="4">
    <source>
        <dbReference type="ARBA" id="ARBA00023136"/>
    </source>
</evidence>
<reference evidence="8" key="1">
    <citation type="journal article" date="2020" name="bioRxiv">
        <title>Whole genome comparisons of ergot fungi reveals the divergence and evolution of species within the genus Claviceps are the result of varying mechanisms driving genome evolution and host range expansion.</title>
        <authorList>
            <person name="Wyka S.A."/>
            <person name="Mondo S.J."/>
            <person name="Liu M."/>
            <person name="Dettman J."/>
            <person name="Nalam V."/>
            <person name="Broders K.D."/>
        </authorList>
    </citation>
    <scope>NUCLEOTIDE SEQUENCE</scope>
    <source>
        <strain evidence="8">CCC 489</strain>
    </source>
</reference>
<dbReference type="InterPro" id="IPR049326">
    <property type="entry name" value="Rhodopsin_dom_fungi"/>
</dbReference>
<evidence type="ECO:0000256" key="1">
    <source>
        <dbReference type="ARBA" id="ARBA00004141"/>
    </source>
</evidence>
<dbReference type="Pfam" id="PF20684">
    <property type="entry name" value="Fung_rhodopsin"/>
    <property type="match status" value="1"/>
</dbReference>
<evidence type="ECO:0000256" key="2">
    <source>
        <dbReference type="ARBA" id="ARBA00022692"/>
    </source>
</evidence>
<keyword evidence="9" id="KW-1185">Reference proteome</keyword>
<evidence type="ECO:0000256" key="5">
    <source>
        <dbReference type="ARBA" id="ARBA00038359"/>
    </source>
</evidence>
<proteinExistence type="inferred from homology"/>
<dbReference type="GO" id="GO:0016020">
    <property type="term" value="C:membrane"/>
    <property type="evidence" value="ECO:0007669"/>
    <property type="project" value="UniProtKB-SubCell"/>
</dbReference>
<gene>
    <name evidence="8" type="ORF">E4U42_001988</name>
</gene>
<feature type="transmembrane region" description="Helical" evidence="6">
    <location>
        <begin position="114"/>
        <end position="138"/>
    </location>
</feature>
<feature type="transmembrane region" description="Helical" evidence="6">
    <location>
        <begin position="272"/>
        <end position="292"/>
    </location>
</feature>
<evidence type="ECO:0000256" key="6">
    <source>
        <dbReference type="SAM" id="Phobius"/>
    </source>
</evidence>
<dbReference type="Proteomes" id="UP000811619">
    <property type="component" value="Unassembled WGS sequence"/>
</dbReference>
<dbReference type="OrthoDB" id="2496787at2759"/>
<sequence>MAACIFQSCDLATAIFSKNQTSTLCDLPVRDRAADFRLTNFLLGGLVVLAIVSRLSFKRFFSTTRRLGSEDWTILGATVTALTSSMVQTFFLMPSGLGRDVWTLDVAHLVRFGLYFYIMEIMYLMLITLVKICLSLFYLNIFPGRGIRRLLWITVGFHVAFGLAFILKTVFQCSPVEYSWTRYDGDPGTAGRCIDIHLSGWANAVLGVLADVWLIALPLTQLQKLRLHWKKKVGAAVMFMTGGIVTIVSMLRLKSFGHFANSYNPTWDNFNIVFWSTTEVCVGLMCCCLPTFRLILVKLWPRVFETRASRTRTSCTASSSNAIRSTCRTQRSSNVEYD</sequence>
<dbReference type="AlphaFoldDB" id="A0A8K0IZK3"/>
<feature type="non-terminal residue" evidence="8">
    <location>
        <position position="1"/>
    </location>
</feature>
<feature type="transmembrane region" description="Helical" evidence="6">
    <location>
        <begin position="38"/>
        <end position="57"/>
    </location>
</feature>
<feature type="transmembrane region" description="Helical" evidence="6">
    <location>
        <begin position="201"/>
        <end position="221"/>
    </location>
</feature>
<accession>A0A8K0IZK3</accession>
<name>A0A8K0IZK3_9HYPO</name>
<feature type="transmembrane region" description="Helical" evidence="6">
    <location>
        <begin position="72"/>
        <end position="94"/>
    </location>
</feature>
<dbReference type="PANTHER" id="PTHR33048">
    <property type="entry name" value="PTH11-LIKE INTEGRAL MEMBRANE PROTEIN (AFU_ORTHOLOGUE AFUA_5G11245)"/>
    <property type="match status" value="1"/>
</dbReference>
<organism evidence="8 9">
    <name type="scientific">Claviceps africana</name>
    <dbReference type="NCBI Taxonomy" id="83212"/>
    <lineage>
        <taxon>Eukaryota</taxon>
        <taxon>Fungi</taxon>
        <taxon>Dikarya</taxon>
        <taxon>Ascomycota</taxon>
        <taxon>Pezizomycotina</taxon>
        <taxon>Sordariomycetes</taxon>
        <taxon>Hypocreomycetidae</taxon>
        <taxon>Hypocreales</taxon>
        <taxon>Clavicipitaceae</taxon>
        <taxon>Claviceps</taxon>
    </lineage>
</organism>
<comment type="similarity">
    <text evidence="5">Belongs to the SAT4 family.</text>
</comment>
<dbReference type="EMBL" id="SRPY01001650">
    <property type="protein sequence ID" value="KAG5912689.1"/>
    <property type="molecule type" value="Genomic_DNA"/>
</dbReference>
<dbReference type="PANTHER" id="PTHR33048:SF143">
    <property type="entry name" value="EXTRACELLULAR MEMBRANE PROTEIN CFEM DOMAIN-CONTAINING PROTEIN-RELATED"/>
    <property type="match status" value="1"/>
</dbReference>
<feature type="transmembrane region" description="Helical" evidence="6">
    <location>
        <begin position="150"/>
        <end position="171"/>
    </location>
</feature>
<evidence type="ECO:0000313" key="8">
    <source>
        <dbReference type="EMBL" id="KAG5912689.1"/>
    </source>
</evidence>
<keyword evidence="2 6" id="KW-0812">Transmembrane</keyword>
<feature type="domain" description="Rhodopsin" evidence="7">
    <location>
        <begin position="62"/>
        <end position="297"/>
    </location>
</feature>
<evidence type="ECO:0000256" key="3">
    <source>
        <dbReference type="ARBA" id="ARBA00022989"/>
    </source>
</evidence>
<feature type="transmembrane region" description="Helical" evidence="6">
    <location>
        <begin position="233"/>
        <end position="252"/>
    </location>
</feature>
<comment type="subcellular location">
    <subcellularLocation>
        <location evidence="1">Membrane</location>
        <topology evidence="1">Multi-pass membrane protein</topology>
    </subcellularLocation>
</comment>
<comment type="caution">
    <text evidence="8">The sequence shown here is derived from an EMBL/GenBank/DDBJ whole genome shotgun (WGS) entry which is preliminary data.</text>
</comment>